<proteinExistence type="predicted"/>
<gene>
    <name evidence="1" type="ORF">H9702_00525</name>
</gene>
<dbReference type="AlphaFoldDB" id="A0A9D2NPI2"/>
<reference evidence="1" key="1">
    <citation type="journal article" date="2021" name="PeerJ">
        <title>Extensive microbial diversity within the chicken gut microbiome revealed by metagenomics and culture.</title>
        <authorList>
            <person name="Gilroy R."/>
            <person name="Ravi A."/>
            <person name="Getino M."/>
            <person name="Pursley I."/>
            <person name="Horton D.L."/>
            <person name="Alikhan N.F."/>
            <person name="Baker D."/>
            <person name="Gharbi K."/>
            <person name="Hall N."/>
            <person name="Watson M."/>
            <person name="Adriaenssens E.M."/>
            <person name="Foster-Nyarko E."/>
            <person name="Jarju S."/>
            <person name="Secka A."/>
            <person name="Antonio M."/>
            <person name="Oren A."/>
            <person name="Chaudhuri R.R."/>
            <person name="La Ragione R."/>
            <person name="Hildebrand F."/>
            <person name="Pallen M.J."/>
        </authorList>
    </citation>
    <scope>NUCLEOTIDE SEQUENCE</scope>
    <source>
        <strain evidence="1">CHK187-11901</strain>
    </source>
</reference>
<accession>A0A9D2NPI2</accession>
<organism evidence="1 2">
    <name type="scientific">Candidatus Merdibacter merdavium</name>
    <dbReference type="NCBI Taxonomy" id="2838692"/>
    <lineage>
        <taxon>Bacteria</taxon>
        <taxon>Bacillati</taxon>
        <taxon>Bacillota</taxon>
        <taxon>Erysipelotrichia</taxon>
        <taxon>Erysipelotrichales</taxon>
        <taxon>Erysipelotrichaceae</taxon>
        <taxon>Merdibacter</taxon>
    </lineage>
</organism>
<dbReference type="Proteomes" id="UP000823896">
    <property type="component" value="Unassembled WGS sequence"/>
</dbReference>
<dbReference type="EMBL" id="DWWM01000003">
    <property type="protein sequence ID" value="HJC35602.1"/>
    <property type="molecule type" value="Genomic_DNA"/>
</dbReference>
<name>A0A9D2NPI2_9FIRM</name>
<sequence length="86" mass="10392">MEAWNDRPKERKHCMMIKPTKRKEEIIDKIYDITKTYPELFEQYYNTDSMELDVDNVPQKLKKTAIEYNKLHRELLSLPKASIFKA</sequence>
<evidence type="ECO:0000313" key="1">
    <source>
        <dbReference type="EMBL" id="HJC35602.1"/>
    </source>
</evidence>
<reference evidence="1" key="2">
    <citation type="submission" date="2021-04" db="EMBL/GenBank/DDBJ databases">
        <authorList>
            <person name="Gilroy R."/>
        </authorList>
    </citation>
    <scope>NUCLEOTIDE SEQUENCE</scope>
    <source>
        <strain evidence="1">CHK187-11901</strain>
    </source>
</reference>
<comment type="caution">
    <text evidence="1">The sequence shown here is derived from an EMBL/GenBank/DDBJ whole genome shotgun (WGS) entry which is preliminary data.</text>
</comment>
<protein>
    <submittedName>
        <fullName evidence="1">Uncharacterized protein</fullName>
    </submittedName>
</protein>
<evidence type="ECO:0000313" key="2">
    <source>
        <dbReference type="Proteomes" id="UP000823896"/>
    </source>
</evidence>